<dbReference type="RefSeq" id="WP_072315877.1">
    <property type="nucleotide sequence ID" value="NZ_FPJE01000002.1"/>
</dbReference>
<name>A0A1K1ME31_9FLAO</name>
<sequence length="1271" mass="142777">MNINIEQNKMVELSRIKKQALILFMLLLNMWSLKAQNIMDIGVFDTDFEYNDVVSQGDEIHFSITTPLFFQIDFPDTSMNNYIDGTISLVKNEDGVYTVYGNIFGGEEYPITLQNELDAGNYILSIGLLGLQNTDILIRGFSSSDLLQPDIPGNPTQAPLTENRIITYNYTRENEQDSLVNIEYYDGLGTPYQMTQIGLTPKRKNIITITEYDGFYRKSKKWLPFISSGEGVVDLMTQYEDQYPYRQTKYEMSSLSRAAVDFPTGEDWQVEGKVVRYEYFLNNDEQELRAILFGVSGNSITTTEIMPYYNEGMLTVTKITDENGSIRYIFKDGKGQEVLSRSVVADENIDTYYIYDASGNLRFVLPPKLSALFENEISQGNQINYNTQSEELNESAYIYEYDALKRCIYKKLPGCAPVYFEYDRADQLIFSQDGGLRINNGWLFSVPDILGRSVLSGICEGKTNIRDSIVKAEYTGSGPYKGYNITLNDFDEYILLKVSYYDDYNFDLEGLTIPSIVLGQIVATQTKTLATGSKVRVLGTDHWITTLNAYDSKGRLIYTASKNPYLNTTDVVESLLDFTGKILKTRTTHTRGSNAPIVTTDIFEYDHAGRLLKQVQCLGGDCGTEEASAANIELNEQLTGHQSKIASSSVILNPGFHFKATSSASFSASISIPGELIAENVYDELGQLTEKKVGNTPQNPLQHIAYTYNVRGWLTDINDVDHPSGKLFNFQINYNKSRSGVVDPLYNGNIAETYWKTGNDNTMRRYAYSYDALNRITAGKFNGSGQTDRYTVEGITYDKNGNIEHLTRRGHLNSGATSFGVMDNLAYTYDTGNKLLKVTDSGNKTYGFKDGTNTGNDYTYDANGNLLTDANKGITGISYNHLNLPTQVSFGSNKIAYIYDASGAKLKKEITQGSSVTATEYANGYIYENGQLQFFSHPEGYVTKENNAYTYVYQYKDHLGNVRLSYTNTGTTSAPQLEIVEENNYYPFGLKHKGYNGQTSSLGNDIAQRWKFGGKELDESLGLGTYDFGARNYNPELGRWMNIDPLADDPEQVDKSPYAFSWNNPIRYVDPTGLKPLDDFIFDQNGDFVRIDENDQPDRLVIENSETGARQNYSFADPEEDTQQIRDGIINKVISVGESDIKDMLSQQGAFDPDNKDSWSHFYKESKGGQDFDYSYSVIPSRYGDEGASSNPLNNPSSVLFLPEGDYMAHNHMNFGNYLWAASGYTLGFNYSTLQMAAHGNSLINSKSNGYPAQWDSKDDQRSIIGSLLFK</sequence>
<dbReference type="EMBL" id="FPJE01000002">
    <property type="protein sequence ID" value="SFW21376.1"/>
    <property type="molecule type" value="Genomic_DNA"/>
</dbReference>
<dbReference type="AlphaFoldDB" id="A0A1K1ME31"/>
<dbReference type="Gene3D" id="2.180.10.10">
    <property type="entry name" value="RHS repeat-associated core"/>
    <property type="match status" value="2"/>
</dbReference>
<organism evidence="2 3">
    <name type="scientific">Sinomicrobium oceani</name>
    <dbReference type="NCBI Taxonomy" id="1150368"/>
    <lineage>
        <taxon>Bacteria</taxon>
        <taxon>Pseudomonadati</taxon>
        <taxon>Bacteroidota</taxon>
        <taxon>Flavobacteriia</taxon>
        <taxon>Flavobacteriales</taxon>
        <taxon>Flavobacteriaceae</taxon>
        <taxon>Sinomicrobium</taxon>
    </lineage>
</organism>
<dbReference type="Proteomes" id="UP000182248">
    <property type="component" value="Unassembled WGS sequence"/>
</dbReference>
<accession>A0A1K1ME31</accession>
<dbReference type="OrthoDB" id="2972467at2"/>
<dbReference type="InterPro" id="IPR022385">
    <property type="entry name" value="Rhs_assc_core"/>
</dbReference>
<evidence type="ECO:0000313" key="3">
    <source>
        <dbReference type="Proteomes" id="UP000182248"/>
    </source>
</evidence>
<dbReference type="NCBIfam" id="TIGR03696">
    <property type="entry name" value="Rhs_assc_core"/>
    <property type="match status" value="1"/>
</dbReference>
<gene>
    <name evidence="2" type="ORF">SAMN02927921_00600</name>
</gene>
<dbReference type="InterPro" id="IPR045619">
    <property type="entry name" value="DUF6443"/>
</dbReference>
<keyword evidence="3" id="KW-1185">Reference proteome</keyword>
<evidence type="ECO:0000313" key="2">
    <source>
        <dbReference type="EMBL" id="SFW21376.1"/>
    </source>
</evidence>
<dbReference type="Pfam" id="PF20041">
    <property type="entry name" value="DUF6443"/>
    <property type="match status" value="1"/>
</dbReference>
<protein>
    <submittedName>
        <fullName evidence="2">RHS repeat-associated core domain-containing protein</fullName>
    </submittedName>
</protein>
<evidence type="ECO:0000259" key="1">
    <source>
        <dbReference type="Pfam" id="PF20041"/>
    </source>
</evidence>
<feature type="domain" description="DUF6443" evidence="1">
    <location>
        <begin position="169"/>
        <end position="279"/>
    </location>
</feature>
<reference evidence="2 3" key="1">
    <citation type="submission" date="2016-11" db="EMBL/GenBank/DDBJ databases">
        <authorList>
            <person name="Jaros S."/>
            <person name="Januszkiewicz K."/>
            <person name="Wedrychowicz H."/>
        </authorList>
    </citation>
    <scope>NUCLEOTIDE SEQUENCE [LARGE SCALE GENOMIC DNA]</scope>
    <source>
        <strain evidence="2 3">CGMCC 1.12145</strain>
    </source>
</reference>
<proteinExistence type="predicted"/>
<dbReference type="STRING" id="1150368.SAMN02927921_00600"/>